<dbReference type="InterPro" id="IPR028994">
    <property type="entry name" value="Integrin_alpha_N"/>
</dbReference>
<proteinExistence type="inferred from homology"/>
<dbReference type="Gene3D" id="2.60.40.1530">
    <property type="entry name" value="ntegrin, alpha v. Chain A, domain 4"/>
    <property type="match status" value="1"/>
</dbReference>
<dbReference type="GO" id="GO:0009897">
    <property type="term" value="C:external side of plasma membrane"/>
    <property type="evidence" value="ECO:0007669"/>
    <property type="project" value="TreeGrafter"/>
</dbReference>
<evidence type="ECO:0000256" key="14">
    <source>
        <dbReference type="SAM" id="MobiDB-lite"/>
    </source>
</evidence>
<evidence type="ECO:0000313" key="19">
    <source>
        <dbReference type="Proteomes" id="UP000034805"/>
    </source>
</evidence>
<dbReference type="Gene3D" id="2.60.40.1510">
    <property type="entry name" value="ntegrin, alpha v. Chain A, domain 3"/>
    <property type="match status" value="1"/>
</dbReference>
<dbReference type="InterPro" id="IPR000413">
    <property type="entry name" value="Integrin_alpha"/>
</dbReference>
<dbReference type="Gene3D" id="2.60.40.1460">
    <property type="entry name" value="Integrin domains. Chain A, domain 2"/>
    <property type="match status" value="1"/>
</dbReference>
<dbReference type="Pfam" id="PF20806">
    <property type="entry name" value="Integrin_A_Ig_3"/>
    <property type="match status" value="1"/>
</dbReference>
<dbReference type="GO" id="GO:0008305">
    <property type="term" value="C:integrin complex"/>
    <property type="evidence" value="ECO:0007669"/>
    <property type="project" value="InterPro"/>
</dbReference>
<evidence type="ECO:0000313" key="18">
    <source>
        <dbReference type="EMBL" id="KPP71995.1"/>
    </source>
</evidence>
<feature type="repeat" description="FG-GAP" evidence="12">
    <location>
        <begin position="282"/>
        <end position="337"/>
    </location>
</feature>
<dbReference type="InterPro" id="IPR013517">
    <property type="entry name" value="FG-GAP"/>
</dbReference>
<feature type="repeat" description="FG-GAP" evidence="12">
    <location>
        <begin position="220"/>
        <end position="281"/>
    </location>
</feature>
<dbReference type="Pfam" id="PF08441">
    <property type="entry name" value="Integrin_A_Ig_1"/>
    <property type="match status" value="1"/>
</dbReference>
<dbReference type="EMBL" id="JARO02002747">
    <property type="protein sequence ID" value="KPP71995.1"/>
    <property type="molecule type" value="Genomic_DNA"/>
</dbReference>
<keyword evidence="5" id="KW-0677">Repeat</keyword>
<dbReference type="SUPFAM" id="SSF69318">
    <property type="entry name" value="Integrin alpha N-terminal domain"/>
    <property type="match status" value="1"/>
</dbReference>
<evidence type="ECO:0000256" key="7">
    <source>
        <dbReference type="ARBA" id="ARBA00022989"/>
    </source>
</evidence>
<comment type="similarity">
    <text evidence="2 13">Belongs to the integrin alpha chain family.</text>
</comment>
<dbReference type="PROSITE" id="PS00242">
    <property type="entry name" value="INTEGRIN_ALPHA"/>
    <property type="match status" value="1"/>
</dbReference>
<keyword evidence="3 13" id="KW-0812">Transmembrane</keyword>
<evidence type="ECO:0000256" key="2">
    <source>
        <dbReference type="ARBA" id="ARBA00008054"/>
    </source>
</evidence>
<evidence type="ECO:0000256" key="11">
    <source>
        <dbReference type="ARBA" id="ARBA00023180"/>
    </source>
</evidence>
<feature type="non-terminal residue" evidence="18">
    <location>
        <position position="1"/>
    </location>
</feature>
<evidence type="ECO:0000256" key="5">
    <source>
        <dbReference type="ARBA" id="ARBA00022737"/>
    </source>
</evidence>
<keyword evidence="10 13" id="KW-0675">Receptor</keyword>
<feature type="transmembrane region" description="Helical" evidence="13">
    <location>
        <begin position="892"/>
        <end position="914"/>
    </location>
</feature>
<dbReference type="GO" id="GO:0007229">
    <property type="term" value="P:integrin-mediated signaling pathway"/>
    <property type="evidence" value="ECO:0007669"/>
    <property type="project" value="UniProtKB-KW"/>
</dbReference>
<dbReference type="InterPro" id="IPR013519">
    <property type="entry name" value="Int_alpha_beta-p"/>
</dbReference>
<dbReference type="PANTHER" id="PTHR23220:SF89">
    <property type="entry name" value="INTEGRIN ALPHA-3"/>
    <property type="match status" value="1"/>
</dbReference>
<keyword evidence="7 13" id="KW-1133">Transmembrane helix</keyword>
<evidence type="ECO:0000256" key="9">
    <source>
        <dbReference type="ARBA" id="ARBA00023136"/>
    </source>
</evidence>
<dbReference type="InterPro" id="IPR018184">
    <property type="entry name" value="Integrin_alpha_C_CS"/>
</dbReference>
<dbReference type="STRING" id="113540.ENSSFOP00015008934"/>
<evidence type="ECO:0000259" key="15">
    <source>
        <dbReference type="Pfam" id="PF08441"/>
    </source>
</evidence>
<evidence type="ECO:0000256" key="8">
    <source>
        <dbReference type="ARBA" id="ARBA00023037"/>
    </source>
</evidence>
<reference evidence="18 19" key="1">
    <citation type="submission" date="2015-08" db="EMBL/GenBank/DDBJ databases">
        <title>The genome of the Asian arowana (Scleropages formosus).</title>
        <authorList>
            <person name="Tan M.H."/>
            <person name="Gan H.M."/>
            <person name="Croft L.J."/>
            <person name="Austin C.M."/>
        </authorList>
    </citation>
    <scope>NUCLEOTIDE SEQUENCE [LARGE SCALE GENOMIC DNA]</scope>
    <source>
        <strain evidence="18">Aro1</strain>
    </source>
</reference>
<feature type="repeat" description="FG-GAP" evidence="12">
    <location>
        <begin position="341"/>
        <end position="403"/>
    </location>
</feature>
<dbReference type="Gene3D" id="1.20.5.930">
    <property type="entry name" value="Bicelle-embedded integrin alpha(iib) transmembrane segment"/>
    <property type="match status" value="1"/>
</dbReference>
<evidence type="ECO:0000256" key="3">
    <source>
        <dbReference type="ARBA" id="ARBA00022692"/>
    </source>
</evidence>
<keyword evidence="6 13" id="KW-0130">Cell adhesion</keyword>
<dbReference type="SMART" id="SM00191">
    <property type="entry name" value="Int_alpha"/>
    <property type="match status" value="3"/>
</dbReference>
<dbReference type="GO" id="GO:0005178">
    <property type="term" value="F:integrin binding"/>
    <property type="evidence" value="ECO:0007669"/>
    <property type="project" value="TreeGrafter"/>
</dbReference>
<evidence type="ECO:0000256" key="10">
    <source>
        <dbReference type="ARBA" id="ARBA00023170"/>
    </source>
</evidence>
<dbReference type="Proteomes" id="UP000034805">
    <property type="component" value="Unassembled WGS sequence"/>
</dbReference>
<dbReference type="InterPro" id="IPR013649">
    <property type="entry name" value="Integrin_alpha_Ig-like_1"/>
</dbReference>
<evidence type="ECO:0000256" key="12">
    <source>
        <dbReference type="PROSITE-ProRule" id="PRU00803"/>
    </source>
</evidence>
<keyword evidence="11" id="KW-0325">Glycoprotein</keyword>
<gene>
    <name evidence="18" type="ORF">Z043_109043</name>
</gene>
<keyword evidence="8 13" id="KW-0401">Integrin</keyword>
<name>A0A0P7XB02_SCLFO</name>
<dbReference type="PANTHER" id="PTHR23220">
    <property type="entry name" value="INTEGRIN ALPHA"/>
    <property type="match status" value="1"/>
</dbReference>
<dbReference type="Pfam" id="PF20805">
    <property type="entry name" value="Integrin_A_Ig_2"/>
    <property type="match status" value="1"/>
</dbReference>
<dbReference type="GO" id="GO:0098609">
    <property type="term" value="P:cell-cell adhesion"/>
    <property type="evidence" value="ECO:0007669"/>
    <property type="project" value="TreeGrafter"/>
</dbReference>
<keyword evidence="4" id="KW-0732">Signal</keyword>
<evidence type="ECO:0000256" key="6">
    <source>
        <dbReference type="ARBA" id="ARBA00022889"/>
    </source>
</evidence>
<dbReference type="GO" id="GO:0050900">
    <property type="term" value="P:leukocyte migration"/>
    <property type="evidence" value="ECO:0007669"/>
    <property type="project" value="TreeGrafter"/>
</dbReference>
<feature type="domain" description="Integrin alpha first immunoglubulin-like" evidence="15">
    <location>
        <begin position="388"/>
        <end position="541"/>
    </location>
</feature>
<feature type="domain" description="Integrin alpha second immunoglobulin-like" evidence="16">
    <location>
        <begin position="543"/>
        <end position="690"/>
    </location>
</feature>
<dbReference type="Pfam" id="PF01839">
    <property type="entry name" value="FG-GAP"/>
    <property type="match status" value="2"/>
</dbReference>
<evidence type="ECO:0000259" key="17">
    <source>
        <dbReference type="Pfam" id="PF20806"/>
    </source>
</evidence>
<dbReference type="PRINTS" id="PR01185">
    <property type="entry name" value="INTEGRINA"/>
</dbReference>
<feature type="domain" description="Integrin alpha third immunoglobulin-like" evidence="17">
    <location>
        <begin position="712"/>
        <end position="873"/>
    </location>
</feature>
<sequence length="978" mass="109557">APKEKAQPFLKVNETGAVYSCPITTDTADCTRMDLITSTNPLEMLEGMWLGVTVASQRDYPGGRVLACGHRYVKVIKDDLWRMIGMCYVRGNDLTYDDSDDWQSYRYENCNPNFDMKEEGMCNMGISGGITKTDVYVGSPGSYWWQGNVHVTWRDPNPANFLDSTNAFQNLNKHYSYIGYSVLEEKKVLDKNAYTVVTGAPRYDFKGCVILAVKGDTSLQPTVYLYGEQVGSYFGNSIAITDLNNDDWNDLIVGAPFYFDRKKEEGGAVYIFKNVNGYFHEEATMVLWGATDSGFGMAVAAIGDVNQDGFQDFAVGAPFHDSGKVYIWMGSQMLISKRPSQIIDGSGVTNGGFQTFGYSINGGMDMDDNGYPDVLVGSLDDRVALLRARPVIHLEKTFSVSPRIVDPSDCLHAEQSCVTLEVCLSYTLSNGNKDFKRNITVNYTVEADRERRNSRVFFLDNKQSIYTGFLSMPSTRCQVLNLTLVRDRKTLDKLAPVVFFLNISLYEQTPKARRALQNLDAFPVLSEKQSLWEKTEINFLNACGSDNKCTSNLQLTAKFASEGLIPFPSQGNSQVLAYDTSMKKVVLLVNVTNLSSNGTVAEDAHQAMLKITVPPSLRYSGYRATDPSIQCQPEDTLLLLLCELGNPFAGGKMAELRITFEAHGITLYTRDIQSQLQLSTVSEQSDLKPVFAILVVEYTIQTSFSVDPPEMNTYFSGKVIGESAMNSTSNVGSPVEFTFTVGMQGAPLGTMGTLEVHFEWPYEVSNGKWLLYLTEILTTGTSETHCVPPGKVVNFLNLTLSENGKQRLRREAEKTHSREPQSSITGKATRKTYLLDCEKGTAHCQKFSCPLHNMSNVAKVIVRTRVWNSTMLEFTLDIDPNLGVEKKYEAPLWIIILAALAGALLLGLIVLILWKFGFFKRASYYRIMPKYHGVKICREERYQFNKGFLSEELEKKHWVTRWTEILIIEEDFANFFAL</sequence>
<feature type="region of interest" description="Disordered" evidence="14">
    <location>
        <begin position="806"/>
        <end position="825"/>
    </location>
</feature>
<comment type="subcellular location">
    <subcellularLocation>
        <location evidence="1 13">Membrane</location>
        <topology evidence="1 13">Single-pass type I membrane protein</topology>
    </subcellularLocation>
</comment>
<evidence type="ECO:0000256" key="13">
    <source>
        <dbReference type="RuleBase" id="RU003762"/>
    </source>
</evidence>
<dbReference type="PROSITE" id="PS51470">
    <property type="entry name" value="FG_GAP"/>
    <property type="match status" value="3"/>
</dbReference>
<dbReference type="GO" id="GO:0033627">
    <property type="term" value="P:cell adhesion mediated by integrin"/>
    <property type="evidence" value="ECO:0007669"/>
    <property type="project" value="TreeGrafter"/>
</dbReference>
<accession>A0A0P7XB02</accession>
<dbReference type="InterPro" id="IPR032695">
    <property type="entry name" value="Integrin_dom_sf"/>
</dbReference>
<dbReference type="GO" id="GO:0007160">
    <property type="term" value="P:cell-matrix adhesion"/>
    <property type="evidence" value="ECO:0007669"/>
    <property type="project" value="TreeGrafter"/>
</dbReference>
<dbReference type="AlphaFoldDB" id="A0A0P7XB02"/>
<dbReference type="InterPro" id="IPR048286">
    <property type="entry name" value="Integrin_alpha_Ig-like_3"/>
</dbReference>
<keyword evidence="9 13" id="KW-0472">Membrane</keyword>
<evidence type="ECO:0000256" key="1">
    <source>
        <dbReference type="ARBA" id="ARBA00004479"/>
    </source>
</evidence>
<protein>
    <submittedName>
        <fullName evidence="18">Integrin alpha-3-like</fullName>
    </submittedName>
</protein>
<dbReference type="InterPro" id="IPR048285">
    <property type="entry name" value="Integrin_alpha_Ig-like_2"/>
</dbReference>
<comment type="caution">
    <text evidence="18">The sequence shown here is derived from an EMBL/GenBank/DDBJ whole genome shotgun (WGS) entry which is preliminary data.</text>
</comment>
<feature type="compositionally biased region" description="Basic and acidic residues" evidence="14">
    <location>
        <begin position="809"/>
        <end position="819"/>
    </location>
</feature>
<evidence type="ECO:0000256" key="4">
    <source>
        <dbReference type="ARBA" id="ARBA00022729"/>
    </source>
</evidence>
<dbReference type="SUPFAM" id="SSF69179">
    <property type="entry name" value="Integrin domains"/>
    <property type="match status" value="3"/>
</dbReference>
<dbReference type="Gene3D" id="2.130.10.130">
    <property type="entry name" value="Integrin alpha, N-terminal"/>
    <property type="match status" value="1"/>
</dbReference>
<organism evidence="18 19">
    <name type="scientific">Scleropages formosus</name>
    <name type="common">Asian bonytongue</name>
    <name type="synonym">Osteoglossum formosum</name>
    <dbReference type="NCBI Taxonomy" id="113540"/>
    <lineage>
        <taxon>Eukaryota</taxon>
        <taxon>Metazoa</taxon>
        <taxon>Chordata</taxon>
        <taxon>Craniata</taxon>
        <taxon>Vertebrata</taxon>
        <taxon>Euteleostomi</taxon>
        <taxon>Actinopterygii</taxon>
        <taxon>Neopterygii</taxon>
        <taxon>Teleostei</taxon>
        <taxon>Osteoglossocephala</taxon>
        <taxon>Osteoglossomorpha</taxon>
        <taxon>Osteoglossiformes</taxon>
        <taxon>Osteoglossidae</taxon>
        <taxon>Scleropages</taxon>
    </lineage>
</organism>
<evidence type="ECO:0000259" key="16">
    <source>
        <dbReference type="Pfam" id="PF20805"/>
    </source>
</evidence>